<protein>
    <submittedName>
        <fullName evidence="2">Uncharacterized protein</fullName>
    </submittedName>
</protein>
<evidence type="ECO:0000313" key="3">
    <source>
        <dbReference type="Proteomes" id="UP000825072"/>
    </source>
</evidence>
<sequence>MDVGAADRMLLAWVMAQAGPRFEDLRHDLVGELQRGVGALAVEVLVLVAVLPREADRWRPQVDHQNPPHRVEDSTAGRLHLQSPF</sequence>
<accession>A0AAD1KQJ3</accession>
<evidence type="ECO:0000313" key="2">
    <source>
        <dbReference type="EMBL" id="BCY25932.1"/>
    </source>
</evidence>
<dbReference type="Proteomes" id="UP000825072">
    <property type="component" value="Chromosome 1"/>
</dbReference>
<dbReference type="AlphaFoldDB" id="A0AAD1KQJ3"/>
<name>A0AAD1KQJ3_9ACTN</name>
<evidence type="ECO:0000256" key="1">
    <source>
        <dbReference type="SAM" id="MobiDB-lite"/>
    </source>
</evidence>
<proteinExistence type="predicted"/>
<dbReference type="EMBL" id="AP024747">
    <property type="protein sequence ID" value="BCY25932.1"/>
    <property type="molecule type" value="Genomic_DNA"/>
</dbReference>
<reference evidence="2" key="1">
    <citation type="submission" date="2021-06" db="EMBL/GenBank/DDBJ databases">
        <title>Genome sequence of Cutibacterium modestum strain KB17-24694.</title>
        <authorList>
            <person name="Dekio I."/>
            <person name="Asahina A."/>
            <person name="Nishida M."/>
        </authorList>
    </citation>
    <scope>NUCLEOTIDE SEQUENCE</scope>
    <source>
        <strain evidence="2">KB17-24694</strain>
    </source>
</reference>
<organism evidence="2 3">
    <name type="scientific">Cutibacterium modestum</name>
    <dbReference type="NCBI Taxonomy" id="2559073"/>
    <lineage>
        <taxon>Bacteria</taxon>
        <taxon>Bacillati</taxon>
        <taxon>Actinomycetota</taxon>
        <taxon>Actinomycetes</taxon>
        <taxon>Propionibacteriales</taxon>
        <taxon>Propionibacteriaceae</taxon>
        <taxon>Cutibacterium</taxon>
    </lineage>
</organism>
<gene>
    <name evidence="2" type="ORF">KB1_19220</name>
</gene>
<feature type="region of interest" description="Disordered" evidence="1">
    <location>
        <begin position="59"/>
        <end position="85"/>
    </location>
</feature>